<feature type="domain" description="HIT" evidence="16">
    <location>
        <begin position="317"/>
        <end position="425"/>
    </location>
</feature>
<dbReference type="InterPro" id="IPR039383">
    <property type="entry name" value="FHIT"/>
</dbReference>
<organism evidence="17 18">
    <name type="scientific">Polyplax serrata</name>
    <name type="common">Common mouse louse</name>
    <dbReference type="NCBI Taxonomy" id="468196"/>
    <lineage>
        <taxon>Eukaryota</taxon>
        <taxon>Metazoa</taxon>
        <taxon>Ecdysozoa</taxon>
        <taxon>Arthropoda</taxon>
        <taxon>Hexapoda</taxon>
        <taxon>Insecta</taxon>
        <taxon>Pterygota</taxon>
        <taxon>Neoptera</taxon>
        <taxon>Paraneoptera</taxon>
        <taxon>Psocodea</taxon>
        <taxon>Troctomorpha</taxon>
        <taxon>Phthiraptera</taxon>
        <taxon>Anoplura</taxon>
        <taxon>Polyplacidae</taxon>
        <taxon>Polyplax</taxon>
    </lineage>
</organism>
<dbReference type="Pfam" id="PF01230">
    <property type="entry name" value="HIT"/>
    <property type="match status" value="1"/>
</dbReference>
<comment type="cofactor">
    <cofactor evidence="1">
        <name>Mn(2+)</name>
        <dbReference type="ChEBI" id="CHEBI:29035"/>
    </cofactor>
</comment>
<dbReference type="FunFam" id="3.60.110.10:FF:000005">
    <property type="entry name" value="nitrilase homolog 1 isoform X1"/>
    <property type="match status" value="1"/>
</dbReference>
<protein>
    <recommendedName>
        <fullName evidence="10">Nitrilase and fragile histidine triad fusion protein NitFhit</fullName>
        <ecNumber evidence="3">3.6.1.29</ecNumber>
    </recommendedName>
</protein>
<dbReference type="SUPFAM" id="SSF54197">
    <property type="entry name" value="HIT-like"/>
    <property type="match status" value="1"/>
</dbReference>
<dbReference type="SUPFAM" id="SSF56317">
    <property type="entry name" value="Carbon-nitrogen hydrolase"/>
    <property type="match status" value="1"/>
</dbReference>
<dbReference type="InterPro" id="IPR045254">
    <property type="entry name" value="Nit1/2_C-N_Hydrolase"/>
</dbReference>
<evidence type="ECO:0000256" key="4">
    <source>
        <dbReference type="ARBA" id="ARBA00022741"/>
    </source>
</evidence>
<feature type="site" description="Important for induction of apoptosis" evidence="13">
    <location>
        <position position="430"/>
    </location>
</feature>
<dbReference type="AlphaFoldDB" id="A0AAN8XLI1"/>
<evidence type="ECO:0000256" key="8">
    <source>
        <dbReference type="ARBA" id="ARBA00057461"/>
    </source>
</evidence>
<evidence type="ECO:0000256" key="6">
    <source>
        <dbReference type="ARBA" id="ARBA00023268"/>
    </source>
</evidence>
<dbReference type="InterPro" id="IPR036526">
    <property type="entry name" value="C-N_Hydrolase_sf"/>
</dbReference>
<evidence type="ECO:0000256" key="10">
    <source>
        <dbReference type="ARBA" id="ARBA00069577"/>
    </source>
</evidence>
<evidence type="ECO:0000256" key="12">
    <source>
        <dbReference type="PIRSR" id="PIRSR639383-2"/>
    </source>
</evidence>
<dbReference type="Proteomes" id="UP001372834">
    <property type="component" value="Unassembled WGS sequence"/>
</dbReference>
<dbReference type="FunFam" id="3.30.428.10:FF:000011">
    <property type="entry name" value="Fragile histidine triad"/>
    <property type="match status" value="1"/>
</dbReference>
<dbReference type="InterPro" id="IPR003010">
    <property type="entry name" value="C-N_Hydrolase"/>
</dbReference>
<dbReference type="GO" id="GO:0006139">
    <property type="term" value="P:nucleobase-containing compound metabolic process"/>
    <property type="evidence" value="ECO:0007669"/>
    <property type="project" value="TreeGrafter"/>
</dbReference>
<evidence type="ECO:0000256" key="3">
    <source>
        <dbReference type="ARBA" id="ARBA00012377"/>
    </source>
</evidence>
<evidence type="ECO:0000256" key="11">
    <source>
        <dbReference type="PIRSR" id="PIRSR639383-1"/>
    </source>
</evidence>
<evidence type="ECO:0000256" key="9">
    <source>
        <dbReference type="ARBA" id="ARBA00061127"/>
    </source>
</evidence>
<name>A0AAN8XLI1_POLSC</name>
<dbReference type="Gene3D" id="3.60.110.10">
    <property type="entry name" value="Carbon-nitrogen hydrolase"/>
    <property type="match status" value="1"/>
</dbReference>
<feature type="active site" description="Tele-AMP-histidine intermediate" evidence="11">
    <location>
        <position position="412"/>
    </location>
</feature>
<dbReference type="GO" id="GO:0016811">
    <property type="term" value="F:hydrolase activity, acting on carbon-nitrogen (but not peptide) bonds, in linear amides"/>
    <property type="evidence" value="ECO:0007669"/>
    <property type="project" value="InterPro"/>
</dbReference>
<dbReference type="GO" id="GO:0047710">
    <property type="term" value="F:bis(5'-adenosyl)-triphosphatase activity"/>
    <property type="evidence" value="ECO:0007669"/>
    <property type="project" value="UniProtKB-EC"/>
</dbReference>
<reference evidence="17 18" key="1">
    <citation type="submission" date="2023-10" db="EMBL/GenBank/DDBJ databases">
        <title>Genomes of two closely related lineages of the louse Polyplax serrata with different host specificities.</title>
        <authorList>
            <person name="Martinu J."/>
            <person name="Tarabai H."/>
            <person name="Stefka J."/>
            <person name="Hypsa V."/>
        </authorList>
    </citation>
    <scope>NUCLEOTIDE SEQUENCE [LARGE SCALE GENOMIC DNA]</scope>
    <source>
        <strain evidence="17">HR10_N</strain>
    </source>
</reference>
<feature type="binding site" evidence="12">
    <location>
        <position position="343"/>
    </location>
    <ligand>
        <name>substrate</name>
    </ligand>
</feature>
<evidence type="ECO:0000313" key="18">
    <source>
        <dbReference type="Proteomes" id="UP001372834"/>
    </source>
</evidence>
<dbReference type="EMBL" id="JAWJWE010000002">
    <property type="protein sequence ID" value="KAK6642954.1"/>
    <property type="molecule type" value="Genomic_DNA"/>
</dbReference>
<feature type="domain" description="CN hydrolase" evidence="15">
    <location>
        <begin position="31"/>
        <end position="279"/>
    </location>
</feature>
<feature type="short sequence motif" description="Histidine triad motif" evidence="14">
    <location>
        <begin position="410"/>
        <end position="414"/>
    </location>
</feature>
<evidence type="ECO:0000256" key="2">
    <source>
        <dbReference type="ARBA" id="ARBA00011881"/>
    </source>
</evidence>
<comment type="similarity">
    <text evidence="9">In the N-terminal section; belongs to the UPF0012 family.</text>
</comment>
<accession>A0AAN8XLI1</accession>
<evidence type="ECO:0000313" key="17">
    <source>
        <dbReference type="EMBL" id="KAK6642954.1"/>
    </source>
</evidence>
<feature type="binding site" evidence="12">
    <location>
        <position position="414"/>
    </location>
    <ligand>
        <name>substrate</name>
    </ligand>
</feature>
<comment type="caution">
    <text evidence="17">The sequence shown here is derived from an EMBL/GenBank/DDBJ whole genome shotgun (WGS) entry which is preliminary data.</text>
</comment>
<keyword evidence="4" id="KW-0547">Nucleotide-binding</keyword>
<evidence type="ECO:0000256" key="7">
    <source>
        <dbReference type="ARBA" id="ARBA00047780"/>
    </source>
</evidence>
<dbReference type="InterPro" id="IPR019808">
    <property type="entry name" value="Histidine_triad_CS"/>
</dbReference>
<keyword evidence="5" id="KW-0378">Hydrolase</keyword>
<dbReference type="InterPro" id="IPR036265">
    <property type="entry name" value="HIT-like_sf"/>
</dbReference>
<evidence type="ECO:0000256" key="14">
    <source>
        <dbReference type="PROSITE-ProRule" id="PRU00464"/>
    </source>
</evidence>
<dbReference type="CDD" id="cd01275">
    <property type="entry name" value="FHIT"/>
    <property type="match status" value="1"/>
</dbReference>
<keyword evidence="6" id="KW-0511">Multifunctional enzyme</keyword>
<comment type="subunit">
    <text evidence="2">Homotetramer.</text>
</comment>
<dbReference type="Gene3D" id="3.30.428.10">
    <property type="entry name" value="HIT-like"/>
    <property type="match status" value="1"/>
</dbReference>
<evidence type="ECO:0000256" key="13">
    <source>
        <dbReference type="PIRSR" id="PIRSR639383-3"/>
    </source>
</evidence>
<dbReference type="EC" id="3.6.1.29" evidence="3"/>
<dbReference type="PROSITE" id="PS00892">
    <property type="entry name" value="HIT_1"/>
    <property type="match status" value="1"/>
</dbReference>
<dbReference type="GO" id="GO:0000166">
    <property type="term" value="F:nucleotide binding"/>
    <property type="evidence" value="ECO:0007669"/>
    <property type="project" value="UniProtKB-KW"/>
</dbReference>
<dbReference type="CDD" id="cd07572">
    <property type="entry name" value="nit"/>
    <property type="match status" value="1"/>
</dbReference>
<dbReference type="PANTHER" id="PTHR23088">
    <property type="entry name" value="NITRILASE-RELATED"/>
    <property type="match status" value="1"/>
</dbReference>
<sequence length="465" mass="51948">MKNLRVVRGIFGKVTFVARYSTGNMSQPTNNLVAVCQMTATNDKEKNYKIVEDLVIQAKRANASIAFLPEGCDFIGTSKSETLSLAEPLDGHSVARYQELARKLNIWLSLGGIHEYFSESKLYNTHLMISSEGDIVGKYHKMHLFDVEIPEQNVKLMESSYVEKGNSIPEPVPTPVGNVGLSICYDMRFAELALTLAKMGAHVLTYPSAFTFATGANHWETILKARAIETQCYVVAAAQVGVHNPKRSTWGHAMVVDPWGSIVAQCSEGQGIAIAEIKTDYLCKVRLNMPVWQHRRTDLYPSMLNLSGCENNVFDKDFYTFGQVKISKETIFYKTNLSFAFTNKKCVVPGHVLVAPLREVKYFSELTPEEVADLFQTSQMVSKIMSHIHGTTSSTIVVQDGPEAGQTITHVHVHVLPRRAGDFEQNDDIYTELSNHDKRENVVWRSEEEMSAEASVIKSAINENI</sequence>
<feature type="binding site" evidence="12">
    <location>
        <position position="399"/>
    </location>
    <ligand>
        <name>substrate</name>
    </ligand>
</feature>
<gene>
    <name evidence="17" type="ORF">RUM43_004456</name>
</gene>
<comment type="function">
    <text evidence="8">Cleaves A-5'-PPP-5'A to yield AMP and ADP.</text>
</comment>
<evidence type="ECO:0000256" key="1">
    <source>
        <dbReference type="ARBA" id="ARBA00001936"/>
    </source>
</evidence>
<evidence type="ECO:0000259" key="16">
    <source>
        <dbReference type="PROSITE" id="PS51084"/>
    </source>
</evidence>
<dbReference type="PANTHER" id="PTHR23088:SF27">
    <property type="entry name" value="DEAMINATED GLUTATHIONE AMIDASE"/>
    <property type="match status" value="1"/>
</dbReference>
<evidence type="ECO:0000256" key="5">
    <source>
        <dbReference type="ARBA" id="ARBA00022801"/>
    </source>
</evidence>
<dbReference type="PROSITE" id="PS50263">
    <property type="entry name" value="CN_HYDROLASE"/>
    <property type="match status" value="1"/>
</dbReference>
<dbReference type="PROSITE" id="PS51084">
    <property type="entry name" value="HIT_2"/>
    <property type="match status" value="1"/>
</dbReference>
<proteinExistence type="inferred from homology"/>
<evidence type="ECO:0000259" key="15">
    <source>
        <dbReference type="PROSITE" id="PS50263"/>
    </source>
</evidence>
<dbReference type="Pfam" id="PF00795">
    <property type="entry name" value="CN_hydrolase"/>
    <property type="match status" value="1"/>
</dbReference>
<comment type="catalytic activity">
    <reaction evidence="7">
        <text>P(1),P(3)-bis(5'-adenosyl) triphosphate + H2O = AMP + ADP + 2 H(+)</text>
        <dbReference type="Rhea" id="RHEA:13893"/>
        <dbReference type="ChEBI" id="CHEBI:15377"/>
        <dbReference type="ChEBI" id="CHEBI:15378"/>
        <dbReference type="ChEBI" id="CHEBI:58529"/>
        <dbReference type="ChEBI" id="CHEBI:456215"/>
        <dbReference type="ChEBI" id="CHEBI:456216"/>
        <dbReference type="EC" id="3.6.1.29"/>
    </reaction>
</comment>
<dbReference type="InterPro" id="IPR011146">
    <property type="entry name" value="HIT-like"/>
</dbReference>